<dbReference type="RefSeq" id="WP_013506050.1">
    <property type="nucleotide sequence ID" value="NC_014836.1"/>
</dbReference>
<dbReference type="OrthoDB" id="5397387at2"/>
<feature type="transmembrane region" description="Helical" evidence="1">
    <location>
        <begin position="52"/>
        <end position="70"/>
    </location>
</feature>
<dbReference type="STRING" id="653733.Selin_1435"/>
<keyword evidence="1" id="KW-0812">Transmembrane</keyword>
<dbReference type="AlphaFoldDB" id="E6W6S6"/>
<dbReference type="HOGENOM" id="CLU_2665131_0_0_0"/>
<protein>
    <submittedName>
        <fullName evidence="2">Uncharacterized protein</fullName>
    </submittedName>
</protein>
<keyword evidence="3" id="KW-1185">Reference proteome</keyword>
<keyword evidence="1" id="KW-1133">Transmembrane helix</keyword>
<reference evidence="2 3" key="1">
    <citation type="submission" date="2010-12" db="EMBL/GenBank/DDBJ databases">
        <title>Complete sequence of Desulfurispirillum indicum S5.</title>
        <authorList>
            <consortium name="US DOE Joint Genome Institute"/>
            <person name="Lucas S."/>
            <person name="Copeland A."/>
            <person name="Lapidus A."/>
            <person name="Cheng J.-F."/>
            <person name="Goodwin L."/>
            <person name="Pitluck S."/>
            <person name="Chertkov O."/>
            <person name="Held B."/>
            <person name="Detter J.C."/>
            <person name="Han C."/>
            <person name="Tapia R."/>
            <person name="Land M."/>
            <person name="Hauser L."/>
            <person name="Kyrpides N."/>
            <person name="Ivanova N."/>
            <person name="Mikhailova N."/>
            <person name="Haggblom M."/>
            <person name="Rauschenbach I."/>
            <person name="Bini E."/>
            <person name="Woyke T."/>
        </authorList>
    </citation>
    <scope>NUCLEOTIDE SEQUENCE [LARGE SCALE GENOMIC DNA]</scope>
    <source>
        <strain evidence="3">ATCC BAA-1389 / DSM 22839 / S5</strain>
    </source>
</reference>
<evidence type="ECO:0000313" key="2">
    <source>
        <dbReference type="EMBL" id="ADU66169.1"/>
    </source>
</evidence>
<dbReference type="InParanoid" id="E6W6S6"/>
<dbReference type="EMBL" id="CP002432">
    <property type="protein sequence ID" value="ADU66169.1"/>
    <property type="molecule type" value="Genomic_DNA"/>
</dbReference>
<evidence type="ECO:0000313" key="3">
    <source>
        <dbReference type="Proteomes" id="UP000002572"/>
    </source>
</evidence>
<evidence type="ECO:0000256" key="1">
    <source>
        <dbReference type="SAM" id="Phobius"/>
    </source>
</evidence>
<accession>E6W6S6</accession>
<name>E6W6S6_DESIS</name>
<proteinExistence type="predicted"/>
<keyword evidence="1" id="KW-0472">Membrane</keyword>
<dbReference type="KEGG" id="din:Selin_1435"/>
<organism evidence="2 3">
    <name type="scientific">Desulfurispirillum indicum (strain ATCC BAA-1389 / DSM 22839 / S5)</name>
    <dbReference type="NCBI Taxonomy" id="653733"/>
    <lineage>
        <taxon>Bacteria</taxon>
        <taxon>Pseudomonadati</taxon>
        <taxon>Chrysiogenota</taxon>
        <taxon>Chrysiogenia</taxon>
        <taxon>Chrysiogenales</taxon>
        <taxon>Chrysiogenaceae</taxon>
        <taxon>Desulfurispirillum</taxon>
    </lineage>
</organism>
<gene>
    <name evidence="2" type="ordered locus">Selin_1435</name>
</gene>
<dbReference type="Proteomes" id="UP000002572">
    <property type="component" value="Chromosome"/>
</dbReference>
<sequence>MNPLDYVNEEEYGQMWAIIFENLFSGNIARALALMCLLASMWFWIRRKQPALGFIFVIFTVIFAFGQPLVEVWAS</sequence>
<feature type="transmembrane region" description="Helical" evidence="1">
    <location>
        <begin position="28"/>
        <end position="45"/>
    </location>
</feature>